<proteinExistence type="predicted"/>
<dbReference type="SUPFAM" id="SSF48452">
    <property type="entry name" value="TPR-like"/>
    <property type="match status" value="1"/>
</dbReference>
<sequence>MYCFSGLFIKRIMKQVYFLLSILYMQAMTLPASAYSDHRNRKVDSLENVLRKAPPKDKVDCLRIYNDLAWGYLEINEQKSTYYADCGIALAQEVKDYRKLADLYRIKGMHHWGNSRYGQAKACFDKSLDVLGLMRKSGKYDERTIDDTESSIYGSMGNLYNTWGNDAKAIYYYLQALKLFRKHGWKESESIAYSCIAELYYGMGNLKRAETYLAKGIAAAKTTRDSLMLCNNYRGMAKIHMQHKQYEKAERLMDFVYRYTFSHPDEEGSSRGDCLLCMADIYLAKGDLKKAEQVIDLHETMNRDMHRSEASFECQKAQLAMLKGDWTKVCEQAKRALEEDGQAPEIGVAAAWLLAKAYAHMGEPAKAVSMMDKADSLRTRQANHAYQTSLAEQEVRFDSERKDIKIEQLANARATYLMLFLAATLLVVLLIALFFYRRKANNRQKELLTARIIMETEVKERQMLAKDLHDGLGGMLSLLKLKIREQVTGEPLQILDKSIADLRRISHHMMPEELITHGLEVSLRDFAASVPGAQFHFFGERNHLQQDVELVLYRCAYELVNNVMKHAAAARIDIQLIQQSGSIILTVSDNGKGFDVSQETKGMGLQNIRARIARYQGRMEIISHMGEGTEINVTIPL</sequence>
<keyword evidence="7" id="KW-1133">Transmembrane helix</keyword>
<evidence type="ECO:0000256" key="5">
    <source>
        <dbReference type="ARBA" id="ARBA00023012"/>
    </source>
</evidence>
<reference evidence="9 10" key="1">
    <citation type="submission" date="2018-11" db="EMBL/GenBank/DDBJ databases">
        <title>Genomes From Bacteria Associated with the Canine Oral Cavity: a Test Case for Automated Genome-Based Taxonomic Assignment.</title>
        <authorList>
            <person name="Coil D.A."/>
            <person name="Jospin G."/>
            <person name="Darling A.E."/>
            <person name="Wallis C."/>
            <person name="Davis I.J."/>
            <person name="Harris S."/>
            <person name="Eisen J.A."/>
            <person name="Holcombe L.J."/>
            <person name="O'Flynn C."/>
        </authorList>
    </citation>
    <scope>NUCLEOTIDE SEQUENCE [LARGE SCALE GENOMIC DNA]</scope>
    <source>
        <strain evidence="9 10">OH1047_COT-310</strain>
    </source>
</reference>
<dbReference type="AlphaFoldDB" id="A0A3P2AD36"/>
<feature type="transmembrane region" description="Helical" evidence="7">
    <location>
        <begin position="416"/>
        <end position="436"/>
    </location>
</feature>
<dbReference type="InterPro" id="IPR050482">
    <property type="entry name" value="Sensor_HK_TwoCompSys"/>
</dbReference>
<dbReference type="InterPro" id="IPR036890">
    <property type="entry name" value="HATPase_C_sf"/>
</dbReference>
<evidence type="ECO:0000256" key="4">
    <source>
        <dbReference type="ARBA" id="ARBA00022777"/>
    </source>
</evidence>
<dbReference type="PANTHER" id="PTHR24421:SF10">
    <property type="entry name" value="NITRATE_NITRITE SENSOR PROTEIN NARQ"/>
    <property type="match status" value="1"/>
</dbReference>
<dbReference type="Gene3D" id="1.25.40.10">
    <property type="entry name" value="Tetratricopeptide repeat domain"/>
    <property type="match status" value="2"/>
</dbReference>
<dbReference type="PROSITE" id="PS50005">
    <property type="entry name" value="TPR"/>
    <property type="match status" value="1"/>
</dbReference>
<evidence type="ECO:0000256" key="7">
    <source>
        <dbReference type="SAM" id="Phobius"/>
    </source>
</evidence>
<dbReference type="EMBL" id="RQYF01000008">
    <property type="protein sequence ID" value="RRD92596.1"/>
    <property type="molecule type" value="Genomic_DNA"/>
</dbReference>
<dbReference type="GO" id="GO:0004673">
    <property type="term" value="F:protein histidine kinase activity"/>
    <property type="evidence" value="ECO:0007669"/>
    <property type="project" value="UniProtKB-EC"/>
</dbReference>
<dbReference type="InterPro" id="IPR019734">
    <property type="entry name" value="TPR_rpt"/>
</dbReference>
<name>A0A3P2AD36_9BACE</name>
<comment type="catalytic activity">
    <reaction evidence="1">
        <text>ATP + protein L-histidine = ADP + protein N-phospho-L-histidine.</text>
        <dbReference type="EC" id="2.7.13.3"/>
    </reaction>
</comment>
<dbReference type="SMART" id="SM00028">
    <property type="entry name" value="TPR"/>
    <property type="match status" value="5"/>
</dbReference>
<dbReference type="PROSITE" id="PS50109">
    <property type="entry name" value="HIS_KIN"/>
    <property type="match status" value="1"/>
</dbReference>
<gene>
    <name evidence="9" type="ORF">EII33_03070</name>
</gene>
<evidence type="ECO:0000259" key="8">
    <source>
        <dbReference type="PROSITE" id="PS50109"/>
    </source>
</evidence>
<dbReference type="EC" id="2.7.13.3" evidence="2"/>
<feature type="domain" description="Histidine kinase" evidence="8">
    <location>
        <begin position="552"/>
        <end position="637"/>
    </location>
</feature>
<dbReference type="Gene3D" id="3.30.565.10">
    <property type="entry name" value="Histidine kinase-like ATPase, C-terminal domain"/>
    <property type="match status" value="1"/>
</dbReference>
<evidence type="ECO:0000256" key="2">
    <source>
        <dbReference type="ARBA" id="ARBA00012438"/>
    </source>
</evidence>
<dbReference type="SUPFAM" id="SSF55874">
    <property type="entry name" value="ATPase domain of HSP90 chaperone/DNA topoisomerase II/histidine kinase"/>
    <property type="match status" value="1"/>
</dbReference>
<feature type="repeat" description="TPR" evidence="6">
    <location>
        <begin position="150"/>
        <end position="183"/>
    </location>
</feature>
<keyword evidence="5" id="KW-0902">Two-component regulatory system</keyword>
<keyword evidence="4" id="KW-0418">Kinase</keyword>
<keyword evidence="10" id="KW-1185">Reference proteome</keyword>
<dbReference type="GO" id="GO:0000160">
    <property type="term" value="P:phosphorelay signal transduction system"/>
    <property type="evidence" value="ECO:0007669"/>
    <property type="project" value="UniProtKB-KW"/>
</dbReference>
<dbReference type="Gene3D" id="1.20.5.1930">
    <property type="match status" value="1"/>
</dbReference>
<dbReference type="PRINTS" id="PR00344">
    <property type="entry name" value="BCTRLSENSOR"/>
</dbReference>
<evidence type="ECO:0000313" key="10">
    <source>
        <dbReference type="Proteomes" id="UP000279562"/>
    </source>
</evidence>
<dbReference type="PANTHER" id="PTHR24421">
    <property type="entry name" value="NITRATE/NITRITE SENSOR PROTEIN NARX-RELATED"/>
    <property type="match status" value="1"/>
</dbReference>
<evidence type="ECO:0000256" key="1">
    <source>
        <dbReference type="ARBA" id="ARBA00000085"/>
    </source>
</evidence>
<comment type="caution">
    <text evidence="9">The sequence shown here is derived from an EMBL/GenBank/DDBJ whole genome shotgun (WGS) entry which is preliminary data.</text>
</comment>
<dbReference type="Proteomes" id="UP000279562">
    <property type="component" value="Unassembled WGS sequence"/>
</dbReference>
<evidence type="ECO:0000256" key="3">
    <source>
        <dbReference type="ARBA" id="ARBA00022679"/>
    </source>
</evidence>
<dbReference type="InterPro" id="IPR011990">
    <property type="entry name" value="TPR-like_helical_dom_sf"/>
</dbReference>
<keyword evidence="7" id="KW-0472">Membrane</keyword>
<keyword evidence="7" id="KW-0812">Transmembrane</keyword>
<dbReference type="InterPro" id="IPR005467">
    <property type="entry name" value="His_kinase_dom"/>
</dbReference>
<dbReference type="SMART" id="SM00387">
    <property type="entry name" value="HATPase_c"/>
    <property type="match status" value="1"/>
</dbReference>
<dbReference type="Pfam" id="PF13181">
    <property type="entry name" value="TPR_8"/>
    <property type="match status" value="1"/>
</dbReference>
<accession>A0A3P2AD36</accession>
<keyword evidence="3" id="KW-0808">Transferase</keyword>
<keyword evidence="6" id="KW-0802">TPR repeat</keyword>
<dbReference type="InterPro" id="IPR003594">
    <property type="entry name" value="HATPase_dom"/>
</dbReference>
<evidence type="ECO:0000313" key="9">
    <source>
        <dbReference type="EMBL" id="RRD92596.1"/>
    </source>
</evidence>
<protein>
    <recommendedName>
        <fullName evidence="2">histidine kinase</fullName>
        <ecNumber evidence="2">2.7.13.3</ecNumber>
    </recommendedName>
</protein>
<dbReference type="Pfam" id="PF02518">
    <property type="entry name" value="HATPase_c"/>
    <property type="match status" value="1"/>
</dbReference>
<evidence type="ECO:0000256" key="6">
    <source>
        <dbReference type="PROSITE-ProRule" id="PRU00339"/>
    </source>
</evidence>
<dbReference type="InterPro" id="IPR004358">
    <property type="entry name" value="Sig_transdc_His_kin-like_C"/>
</dbReference>
<dbReference type="CDD" id="cd16917">
    <property type="entry name" value="HATPase_UhpB-NarQ-NarX-like"/>
    <property type="match status" value="1"/>
</dbReference>
<organism evidence="9 10">
    <name type="scientific">Prevotella heparinolytica</name>
    <dbReference type="NCBI Taxonomy" id="28113"/>
    <lineage>
        <taxon>Bacteria</taxon>
        <taxon>Pseudomonadati</taxon>
        <taxon>Bacteroidota</taxon>
        <taxon>Bacteroidia</taxon>
        <taxon>Bacteroidales</taxon>
        <taxon>Bacteroidaceae</taxon>
        <taxon>Bacteroides</taxon>
    </lineage>
</organism>